<dbReference type="AlphaFoldDB" id="A0A2P5CKD7"/>
<dbReference type="Pfam" id="PF03087">
    <property type="entry name" value="BPS1"/>
    <property type="match status" value="1"/>
</dbReference>
<dbReference type="GO" id="GO:0048367">
    <property type="term" value="P:shoot system development"/>
    <property type="evidence" value="ECO:0007669"/>
    <property type="project" value="InterPro"/>
</dbReference>
<name>A0A2P5CKD7_TREOI</name>
<protein>
    <submittedName>
        <fullName evidence="1">Uncharacterized protein</fullName>
    </submittedName>
</protein>
<dbReference type="PANTHER" id="PTHR33070:SF129">
    <property type="entry name" value="DUF241 DOMAIN PROTEIN"/>
    <property type="match status" value="1"/>
</dbReference>
<dbReference type="OrthoDB" id="1701699at2759"/>
<dbReference type="STRING" id="63057.A0A2P5CKD7"/>
<dbReference type="PANTHER" id="PTHR33070">
    <property type="entry name" value="OS06G0725500 PROTEIN"/>
    <property type="match status" value="1"/>
</dbReference>
<dbReference type="Proteomes" id="UP000237000">
    <property type="component" value="Unassembled WGS sequence"/>
</dbReference>
<gene>
    <name evidence="1" type="ORF">TorRG33x02_281480</name>
</gene>
<organism evidence="1 2">
    <name type="scientific">Trema orientale</name>
    <name type="common">Charcoal tree</name>
    <name type="synonym">Celtis orientalis</name>
    <dbReference type="NCBI Taxonomy" id="63057"/>
    <lineage>
        <taxon>Eukaryota</taxon>
        <taxon>Viridiplantae</taxon>
        <taxon>Streptophyta</taxon>
        <taxon>Embryophyta</taxon>
        <taxon>Tracheophyta</taxon>
        <taxon>Spermatophyta</taxon>
        <taxon>Magnoliopsida</taxon>
        <taxon>eudicotyledons</taxon>
        <taxon>Gunneridae</taxon>
        <taxon>Pentapetalae</taxon>
        <taxon>rosids</taxon>
        <taxon>fabids</taxon>
        <taxon>Rosales</taxon>
        <taxon>Cannabaceae</taxon>
        <taxon>Trema</taxon>
    </lineage>
</organism>
<keyword evidence="2" id="KW-1185">Reference proteome</keyword>
<feature type="non-terminal residue" evidence="1">
    <location>
        <position position="1"/>
    </location>
</feature>
<evidence type="ECO:0000313" key="1">
    <source>
        <dbReference type="EMBL" id="PON61500.1"/>
    </source>
</evidence>
<proteinExistence type="predicted"/>
<accession>A0A2P5CKD7</accession>
<sequence>EDEIPLVSLTLRIYIQIVDAKGTHPNSRLNSTYQAFLLSFGRNKTMAAYHVRSNSLPSRQHPLVPEFDEQLCRLRSSEAASSSTSIASKLSGLQDLHDCVEKLLLLPLNQQALSKEQNEKRVEVLLDGSLKLLDLCNTVKDALQQTKESTLELQSILRRRRGGEMSLSSELKKFLASRKVVKKALHKAMENRCNLGSLKKEQETIEIVSMLREVESSTLTVFESLISFISGQKSQSKPSGWSVVTKMMNTKRVACEDVKESNEFANVDAALNLLISQKVKKLDNTLEDKAHNQLQNLELCIQDLEEGFEGLYRRLIKTRVSLLNICNH</sequence>
<evidence type="ECO:0000313" key="2">
    <source>
        <dbReference type="Proteomes" id="UP000237000"/>
    </source>
</evidence>
<reference evidence="2" key="1">
    <citation type="submission" date="2016-06" db="EMBL/GenBank/DDBJ databases">
        <title>Parallel loss of symbiosis genes in relatives of nitrogen-fixing non-legume Parasponia.</title>
        <authorList>
            <person name="Van Velzen R."/>
            <person name="Holmer R."/>
            <person name="Bu F."/>
            <person name="Rutten L."/>
            <person name="Van Zeijl A."/>
            <person name="Liu W."/>
            <person name="Santuari L."/>
            <person name="Cao Q."/>
            <person name="Sharma T."/>
            <person name="Shen D."/>
            <person name="Roswanjaya Y."/>
            <person name="Wardhani T."/>
            <person name="Kalhor M.S."/>
            <person name="Jansen J."/>
            <person name="Van den Hoogen J."/>
            <person name="Gungor B."/>
            <person name="Hartog M."/>
            <person name="Hontelez J."/>
            <person name="Verver J."/>
            <person name="Yang W.-C."/>
            <person name="Schijlen E."/>
            <person name="Repin R."/>
            <person name="Schilthuizen M."/>
            <person name="Schranz E."/>
            <person name="Heidstra R."/>
            <person name="Miyata K."/>
            <person name="Fedorova E."/>
            <person name="Kohlen W."/>
            <person name="Bisseling T."/>
            <person name="Smit S."/>
            <person name="Geurts R."/>
        </authorList>
    </citation>
    <scope>NUCLEOTIDE SEQUENCE [LARGE SCALE GENOMIC DNA]</scope>
    <source>
        <strain evidence="2">cv. RG33-2</strain>
    </source>
</reference>
<dbReference type="InterPro" id="IPR004320">
    <property type="entry name" value="BPS1_pln"/>
</dbReference>
<dbReference type="GO" id="GO:0048364">
    <property type="term" value="P:root development"/>
    <property type="evidence" value="ECO:0007669"/>
    <property type="project" value="InterPro"/>
</dbReference>
<dbReference type="EMBL" id="JXTC01000355">
    <property type="protein sequence ID" value="PON61500.1"/>
    <property type="molecule type" value="Genomic_DNA"/>
</dbReference>
<comment type="caution">
    <text evidence="1">The sequence shown here is derived from an EMBL/GenBank/DDBJ whole genome shotgun (WGS) entry which is preliminary data.</text>
</comment>
<dbReference type="InParanoid" id="A0A2P5CKD7"/>